<feature type="compositionally biased region" description="Low complexity" evidence="4">
    <location>
        <begin position="243"/>
        <end position="252"/>
    </location>
</feature>
<keyword evidence="5" id="KW-0812">Transmembrane</keyword>
<feature type="compositionally biased region" description="Polar residues" evidence="4">
    <location>
        <begin position="253"/>
        <end position="264"/>
    </location>
</feature>
<evidence type="ECO:0000256" key="5">
    <source>
        <dbReference type="SAM" id="Phobius"/>
    </source>
</evidence>
<feature type="region of interest" description="Disordered" evidence="4">
    <location>
        <begin position="239"/>
        <end position="295"/>
    </location>
</feature>
<keyword evidence="5" id="KW-0472">Membrane</keyword>
<dbReference type="InterPro" id="IPR050465">
    <property type="entry name" value="UPF0194_transport"/>
</dbReference>
<keyword evidence="5" id="KW-1133">Transmembrane helix</keyword>
<protein>
    <submittedName>
        <fullName evidence="6">HlyD family efflux transporter periplasmic adaptor subunit</fullName>
    </submittedName>
</protein>
<evidence type="ECO:0000256" key="3">
    <source>
        <dbReference type="SAM" id="Coils"/>
    </source>
</evidence>
<evidence type="ECO:0000256" key="2">
    <source>
        <dbReference type="ARBA" id="ARBA00023054"/>
    </source>
</evidence>
<dbReference type="GeneID" id="97988523"/>
<dbReference type="AlphaFoldDB" id="A0A3E3I150"/>
<feature type="compositionally biased region" description="Gly residues" evidence="4">
    <location>
        <begin position="269"/>
        <end position="289"/>
    </location>
</feature>
<evidence type="ECO:0000256" key="4">
    <source>
        <dbReference type="SAM" id="MobiDB-lite"/>
    </source>
</evidence>
<dbReference type="PANTHER" id="PTHR32347:SF14">
    <property type="entry name" value="EFFLUX SYSTEM COMPONENT YKNX-RELATED"/>
    <property type="match status" value="1"/>
</dbReference>
<dbReference type="PANTHER" id="PTHR32347">
    <property type="entry name" value="EFFLUX SYSTEM COMPONENT YKNX-RELATED"/>
    <property type="match status" value="1"/>
</dbReference>
<evidence type="ECO:0000313" key="6">
    <source>
        <dbReference type="EMBL" id="RGE58203.1"/>
    </source>
</evidence>
<evidence type="ECO:0000313" key="7">
    <source>
        <dbReference type="Proteomes" id="UP000260812"/>
    </source>
</evidence>
<gene>
    <name evidence="6" type="ORF">DXC51_17020</name>
</gene>
<feature type="coiled-coil region" evidence="3">
    <location>
        <begin position="167"/>
        <end position="194"/>
    </location>
</feature>
<proteinExistence type="predicted"/>
<comment type="subcellular location">
    <subcellularLocation>
        <location evidence="1">Cell envelope</location>
    </subcellularLocation>
</comment>
<dbReference type="Proteomes" id="UP000260812">
    <property type="component" value="Unassembled WGS sequence"/>
</dbReference>
<comment type="caution">
    <text evidence="6">The sequence shown here is derived from an EMBL/GenBank/DDBJ whole genome shotgun (WGS) entry which is preliminary data.</text>
</comment>
<feature type="transmembrane region" description="Helical" evidence="5">
    <location>
        <begin position="16"/>
        <end position="37"/>
    </location>
</feature>
<evidence type="ECO:0000256" key="1">
    <source>
        <dbReference type="ARBA" id="ARBA00004196"/>
    </source>
</evidence>
<organism evidence="6 7">
    <name type="scientific">Eisenbergiella massiliensis</name>
    <dbReference type="NCBI Taxonomy" id="1720294"/>
    <lineage>
        <taxon>Bacteria</taxon>
        <taxon>Bacillati</taxon>
        <taxon>Bacillota</taxon>
        <taxon>Clostridia</taxon>
        <taxon>Lachnospirales</taxon>
        <taxon>Lachnospiraceae</taxon>
        <taxon>Eisenbergiella</taxon>
    </lineage>
</organism>
<dbReference type="RefSeq" id="WP_117545002.1">
    <property type="nucleotide sequence ID" value="NZ_QVLV01000012.1"/>
</dbReference>
<dbReference type="SUPFAM" id="SSF57997">
    <property type="entry name" value="Tropomyosin"/>
    <property type="match status" value="1"/>
</dbReference>
<dbReference type="EMBL" id="QVLV01000012">
    <property type="protein sequence ID" value="RGE58203.1"/>
    <property type="molecule type" value="Genomic_DNA"/>
</dbReference>
<dbReference type="Gene3D" id="2.40.30.170">
    <property type="match status" value="1"/>
</dbReference>
<keyword evidence="7" id="KW-1185">Reference proteome</keyword>
<keyword evidence="2 3" id="KW-0175">Coiled coil</keyword>
<dbReference type="GO" id="GO:0030313">
    <property type="term" value="C:cell envelope"/>
    <property type="evidence" value="ECO:0007669"/>
    <property type="project" value="UniProtKB-SubCell"/>
</dbReference>
<sequence>MKTGGKLRSLERKKKIALGVVPILALAIFGGVIFLLVKSTGKEEAGQPEGPGRLPGLGENVISASGSTSVGMQEESFDLDYIETKLEIEEVFLSSQDEAAEGTAILKLTEESIQAARRELERKAKQAALDYRQQLLDSEEEKITAKQTLDASLARGAYASCSYEESLQEYADKISECKEQIQEAQELVEEYTASIESDYYYTYYEVAEKKEEFEKSFSSLMQLYEEWDIPGLEDHYRTTTENAGSASSSGAAQTSVSDSASGQSAGEGQADGMGQAGGMGQPSGGGQGGSASLTSENDYSKLTVYNMLDEEVQENEKLYEQAVEDYEAARKKAESSLAQAQSNLKLLNTRLEEAQIAYDKQQVSSQGDMENTAAESSGAQETYESELGKIEEELNVALKEKEEAEENLQKFEETVGDGCLYTQSGGTVMMVAARAGMELSGGSMVLAYSNPASVTVMASVDQSDIAAIELGESTVVEIADQGTFRGTVSKINPVSQSGSKSSIYYSVTIELTGDISKLTQNLSATVYFGMQEAEEEAVNEAETHE</sequence>
<name>A0A3E3I150_9FIRM</name>
<feature type="region of interest" description="Disordered" evidence="4">
    <location>
        <begin position="361"/>
        <end position="382"/>
    </location>
</feature>
<accession>A0A3E3I150</accession>
<reference evidence="6" key="1">
    <citation type="submission" date="2018-08" db="EMBL/GenBank/DDBJ databases">
        <title>A genome reference for cultivated species of the human gut microbiota.</title>
        <authorList>
            <person name="Zou Y."/>
            <person name="Xue W."/>
            <person name="Luo G."/>
        </authorList>
    </citation>
    <scope>NUCLEOTIDE SEQUENCE [LARGE SCALE GENOMIC DNA]</scope>
    <source>
        <strain evidence="6">TF05-5AC</strain>
    </source>
</reference>